<accession>A0A1V4JL69</accession>
<reference evidence="1 2" key="1">
    <citation type="submission" date="2016-02" db="EMBL/GenBank/DDBJ databases">
        <title>Band-tailed pigeon sequencing and assembly.</title>
        <authorList>
            <person name="Soares A.E."/>
            <person name="Novak B.J."/>
            <person name="Rice E.S."/>
            <person name="O'Connell B."/>
            <person name="Chang D."/>
            <person name="Weber S."/>
            <person name="Shapiro B."/>
        </authorList>
    </citation>
    <scope>NUCLEOTIDE SEQUENCE [LARGE SCALE GENOMIC DNA]</scope>
    <source>
        <strain evidence="1">BTP2013</strain>
        <tissue evidence="1">Blood</tissue>
    </source>
</reference>
<name>A0A1V4JL69_PATFA</name>
<dbReference type="EMBL" id="LSYS01006902">
    <property type="protein sequence ID" value="OPJ72928.1"/>
    <property type="molecule type" value="Genomic_DNA"/>
</dbReference>
<comment type="caution">
    <text evidence="1">The sequence shown here is derived from an EMBL/GenBank/DDBJ whole genome shotgun (WGS) entry which is preliminary data.</text>
</comment>
<protein>
    <submittedName>
        <fullName evidence="1">Uncharacterized protein</fullName>
    </submittedName>
</protein>
<sequence length="133" mass="15308">MLKRGVTLFMREQWKCMEQCHRADENLLRAYGSGLADRSMWCVSAIGCVIRKKQQTKPSSGNLKKLRLFKPWFSRNTSAIAISVEEAIQQTMSNLECIYDNFLTKMVKEPMEEDALLDITLTDKEELARDVNA</sequence>
<dbReference type="Proteomes" id="UP000190648">
    <property type="component" value="Unassembled WGS sequence"/>
</dbReference>
<evidence type="ECO:0000313" key="2">
    <source>
        <dbReference type="Proteomes" id="UP000190648"/>
    </source>
</evidence>
<keyword evidence="2" id="KW-1185">Reference proteome</keyword>
<dbReference type="AlphaFoldDB" id="A0A1V4JL69"/>
<organism evidence="1 2">
    <name type="scientific">Patagioenas fasciata monilis</name>
    <dbReference type="NCBI Taxonomy" id="372326"/>
    <lineage>
        <taxon>Eukaryota</taxon>
        <taxon>Metazoa</taxon>
        <taxon>Chordata</taxon>
        <taxon>Craniata</taxon>
        <taxon>Vertebrata</taxon>
        <taxon>Euteleostomi</taxon>
        <taxon>Archelosauria</taxon>
        <taxon>Archosauria</taxon>
        <taxon>Dinosauria</taxon>
        <taxon>Saurischia</taxon>
        <taxon>Theropoda</taxon>
        <taxon>Coelurosauria</taxon>
        <taxon>Aves</taxon>
        <taxon>Neognathae</taxon>
        <taxon>Neoaves</taxon>
        <taxon>Columbimorphae</taxon>
        <taxon>Columbiformes</taxon>
        <taxon>Columbidae</taxon>
        <taxon>Patagioenas</taxon>
    </lineage>
</organism>
<evidence type="ECO:0000313" key="1">
    <source>
        <dbReference type="EMBL" id="OPJ72928.1"/>
    </source>
</evidence>
<proteinExistence type="predicted"/>
<gene>
    <name evidence="1" type="ORF">AV530_005393</name>
</gene>